<feature type="compositionally biased region" description="Pro residues" evidence="1">
    <location>
        <begin position="552"/>
        <end position="567"/>
    </location>
</feature>
<accession>A0A2N9EQ18</accession>
<name>A0A2N9EQ18_FAGSY</name>
<evidence type="ECO:0000313" key="2">
    <source>
        <dbReference type="EMBL" id="SPC76932.1"/>
    </source>
</evidence>
<dbReference type="AlphaFoldDB" id="A0A2N9EQ18"/>
<reference evidence="2" key="1">
    <citation type="submission" date="2018-02" db="EMBL/GenBank/DDBJ databases">
        <authorList>
            <person name="Cohen D.B."/>
            <person name="Kent A.D."/>
        </authorList>
    </citation>
    <scope>NUCLEOTIDE SEQUENCE</scope>
</reference>
<proteinExistence type="predicted"/>
<feature type="compositionally biased region" description="Basic and acidic residues" evidence="1">
    <location>
        <begin position="264"/>
        <end position="283"/>
    </location>
</feature>
<gene>
    <name evidence="2" type="ORF">FSB_LOCUS4814</name>
</gene>
<sequence length="776" mass="86569">MLAPQNLLKYKPNHTHSGNATIKPTPAPAATPSNPHTHAGRTTSNRPTPTPATPPTTHPHTHTGNTTNKPTPTTKTPLINPHTHAGITNFQKPQIQNHFIPTNQIKNLQTADARSLHDAAARARVKKRVRDFQRREERGSCAAVSGGGGGRDESLMMCKISTVVLRTFSLMEDLKQGTTMTTVGKHRWGAGQSSSDAFVRDLVENNQQAESGGRVLDLGDLVSPDSVLRRLSEELFDFVFPALDTWRVVRGLMATERGSWSSVHSEDLPEGLSDRGEDSHSTEDTPSVSGSSRAVGPDDSWIARSYLSKVVDVEGLDKLRSRYQIPEDVVLRIPESDEVACSSRFGDVAFYEADFNAGVRFPMQPLMRELLDRLNLAPGQLAPNAWRTVVGSMVMWKRGLKLIVGTPSSNREWKDNYVFVCGDNWEGLQCEKDDNFIPVRREWGVPSSSALRRPKLDEDGHNRVLRALHHTQHHYKHFIRPELLALYSFGPEPSEAVLSLQEINQKRMATAKLNREKLKKMMMTQQEEAPLVIGKKRKADTSSKKATEERILPPPPSVQKPSIPEPVPTSSIEVVEITAEPSSSRPVEKVPTLPRDASLACRRAKSVVTKDDVDEYEKVNTDVVKGGRRSFPYEVIANRCIQWEEALLKQKIKMSEAAQSNQRLTALVNELTLDRDRVVGEMSTLKVDMAKKDEDLKKALDGAREEFKSSEAYDDVNTKYFLSGFNFLKKQAKEKFPQLDFDAFQPFEDDESTMPADEGNVEAPTNDPQMDDDATS</sequence>
<evidence type="ECO:0000256" key="1">
    <source>
        <dbReference type="SAM" id="MobiDB-lite"/>
    </source>
</evidence>
<feature type="compositionally biased region" description="Pro residues" evidence="1">
    <location>
        <begin position="48"/>
        <end position="57"/>
    </location>
</feature>
<feature type="region of interest" description="Disordered" evidence="1">
    <location>
        <begin position="742"/>
        <end position="776"/>
    </location>
</feature>
<feature type="region of interest" description="Disordered" evidence="1">
    <location>
        <begin position="1"/>
        <end position="82"/>
    </location>
</feature>
<feature type="region of interest" description="Disordered" evidence="1">
    <location>
        <begin position="534"/>
        <end position="567"/>
    </location>
</feature>
<feature type="compositionally biased region" description="Basic and acidic residues" evidence="1">
    <location>
        <begin position="539"/>
        <end position="551"/>
    </location>
</feature>
<feature type="region of interest" description="Disordered" evidence="1">
    <location>
        <begin position="263"/>
        <end position="295"/>
    </location>
</feature>
<dbReference type="EMBL" id="OIVN01000243">
    <property type="protein sequence ID" value="SPC76932.1"/>
    <property type="molecule type" value="Genomic_DNA"/>
</dbReference>
<protein>
    <submittedName>
        <fullName evidence="2">Uncharacterized protein</fullName>
    </submittedName>
</protein>
<organism evidence="2">
    <name type="scientific">Fagus sylvatica</name>
    <name type="common">Beechnut</name>
    <dbReference type="NCBI Taxonomy" id="28930"/>
    <lineage>
        <taxon>Eukaryota</taxon>
        <taxon>Viridiplantae</taxon>
        <taxon>Streptophyta</taxon>
        <taxon>Embryophyta</taxon>
        <taxon>Tracheophyta</taxon>
        <taxon>Spermatophyta</taxon>
        <taxon>Magnoliopsida</taxon>
        <taxon>eudicotyledons</taxon>
        <taxon>Gunneridae</taxon>
        <taxon>Pentapetalae</taxon>
        <taxon>rosids</taxon>
        <taxon>fabids</taxon>
        <taxon>Fagales</taxon>
        <taxon>Fagaceae</taxon>
        <taxon>Fagus</taxon>
    </lineage>
</organism>
<feature type="compositionally biased region" description="Low complexity" evidence="1">
    <location>
        <begin position="62"/>
        <end position="77"/>
    </location>
</feature>
<feature type="compositionally biased region" description="Low complexity" evidence="1">
    <location>
        <begin position="20"/>
        <end position="47"/>
    </location>
</feature>